<name>A0A8K2A9L1_9CYAN</name>
<protein>
    <submittedName>
        <fullName evidence="1">Uncharacterized protein</fullName>
    </submittedName>
</protein>
<sequence>MNDIKKVDSSQYVTVQGPYAVLNEGRGYAIIHMTTKEYLARNIESFLDCVRTLEYLSGKIPHTGDSTATVPQEGCQSNQIQTPNFGVREDVQKLIEKYAPETVRVDKEVNWNRSKYRCFDVQGNYLGKIKGKLGDRYWIDHSGQRFY</sequence>
<dbReference type="AlphaFoldDB" id="A0A8K2A9L1"/>
<reference evidence="1" key="1">
    <citation type="submission" date="2019-12" db="EMBL/GenBank/DDBJ databases">
        <title>High-Quality draft genome sequences of three cyanobacteria isolated from the limestone walls of the Old Cathedral of Coimbra.</title>
        <authorList>
            <person name="Tiago I."/>
            <person name="Soares F."/>
            <person name="Portugal A."/>
        </authorList>
    </citation>
    <scope>NUCLEOTIDE SEQUENCE [LARGE SCALE GENOMIC DNA]</scope>
    <source>
        <strain evidence="1">C</strain>
    </source>
</reference>
<accession>A0A8K2A9L1</accession>
<evidence type="ECO:0000313" key="1">
    <source>
        <dbReference type="EMBL" id="NCJ08379.1"/>
    </source>
</evidence>
<dbReference type="RefSeq" id="WP_161826852.1">
    <property type="nucleotide sequence ID" value="NZ_WVIC01000050.1"/>
</dbReference>
<keyword evidence="2" id="KW-1185">Reference proteome</keyword>
<dbReference type="Proteomes" id="UP000607397">
    <property type="component" value="Unassembled WGS sequence"/>
</dbReference>
<comment type="caution">
    <text evidence="1">The sequence shown here is derived from an EMBL/GenBank/DDBJ whole genome shotgun (WGS) entry which is preliminary data.</text>
</comment>
<gene>
    <name evidence="1" type="ORF">GS597_18070</name>
</gene>
<proteinExistence type="predicted"/>
<organism evidence="1 2">
    <name type="scientific">Petrachloros mirabilis ULC683</name>
    <dbReference type="NCBI Taxonomy" id="2781853"/>
    <lineage>
        <taxon>Bacteria</taxon>
        <taxon>Bacillati</taxon>
        <taxon>Cyanobacteriota</taxon>
        <taxon>Cyanophyceae</taxon>
        <taxon>Synechococcales</taxon>
        <taxon>Petrachlorosaceae</taxon>
        <taxon>Petrachloros</taxon>
        <taxon>Petrachloros mirabilis</taxon>
    </lineage>
</organism>
<evidence type="ECO:0000313" key="2">
    <source>
        <dbReference type="Proteomes" id="UP000607397"/>
    </source>
</evidence>
<dbReference type="EMBL" id="WVIC01000050">
    <property type="protein sequence ID" value="NCJ08379.1"/>
    <property type="molecule type" value="Genomic_DNA"/>
</dbReference>